<dbReference type="InterPro" id="IPR002717">
    <property type="entry name" value="HAT_MYST-type"/>
</dbReference>
<gene>
    <name evidence="11" type="ORF">DUNSADRAFT_1021</name>
</gene>
<keyword evidence="5" id="KW-0862">Zinc</keyword>
<keyword evidence="2" id="KW-0808">Transferase</keyword>
<dbReference type="InterPro" id="IPR040706">
    <property type="entry name" value="Zf-MYST"/>
</dbReference>
<dbReference type="EMBL" id="MU069546">
    <property type="protein sequence ID" value="KAF5839337.1"/>
    <property type="molecule type" value="Genomic_DNA"/>
</dbReference>
<name>A0ABQ7GXP6_DUNSA</name>
<evidence type="ECO:0000256" key="3">
    <source>
        <dbReference type="ARBA" id="ARBA00022723"/>
    </source>
</evidence>
<comment type="catalytic activity">
    <reaction evidence="8">
        <text>L-lysyl-[protein] + acetyl-CoA = N(6)-acetyl-L-lysyl-[protein] + CoA + H(+)</text>
        <dbReference type="Rhea" id="RHEA:45948"/>
        <dbReference type="Rhea" id="RHEA-COMP:9752"/>
        <dbReference type="Rhea" id="RHEA-COMP:10731"/>
        <dbReference type="ChEBI" id="CHEBI:15378"/>
        <dbReference type="ChEBI" id="CHEBI:29969"/>
        <dbReference type="ChEBI" id="CHEBI:57287"/>
        <dbReference type="ChEBI" id="CHEBI:57288"/>
        <dbReference type="ChEBI" id="CHEBI:61930"/>
        <dbReference type="EC" id="2.3.1.48"/>
    </reaction>
</comment>
<evidence type="ECO:0000259" key="10">
    <source>
        <dbReference type="PROSITE" id="PS51726"/>
    </source>
</evidence>
<proteinExistence type="inferred from homology"/>
<feature type="compositionally biased region" description="Basic and acidic residues" evidence="9">
    <location>
        <begin position="48"/>
        <end position="72"/>
    </location>
</feature>
<dbReference type="PANTHER" id="PTHR10615">
    <property type="entry name" value="HISTONE ACETYLTRANSFERASE"/>
    <property type="match status" value="1"/>
</dbReference>
<feature type="region of interest" description="Disordered" evidence="9">
    <location>
        <begin position="48"/>
        <end position="73"/>
    </location>
</feature>
<dbReference type="InterPro" id="IPR050603">
    <property type="entry name" value="MYST_HAT"/>
</dbReference>
<dbReference type="Proteomes" id="UP000815325">
    <property type="component" value="Unassembled WGS sequence"/>
</dbReference>
<evidence type="ECO:0000256" key="1">
    <source>
        <dbReference type="ARBA" id="ARBA00004123"/>
    </source>
</evidence>
<dbReference type="Gene3D" id="3.30.60.60">
    <property type="entry name" value="N-acetyl transferase-like"/>
    <property type="match status" value="1"/>
</dbReference>
<dbReference type="PANTHER" id="PTHR10615:SF161">
    <property type="entry name" value="HISTONE ACETYLTRANSFERASE KAT7"/>
    <property type="match status" value="1"/>
</dbReference>
<keyword evidence="7 8" id="KW-0539">Nucleus</keyword>
<evidence type="ECO:0000313" key="11">
    <source>
        <dbReference type="EMBL" id="KAF5839337.1"/>
    </source>
</evidence>
<keyword evidence="12" id="KW-1185">Reference proteome</keyword>
<dbReference type="PROSITE" id="PS51726">
    <property type="entry name" value="MYST_HAT"/>
    <property type="match status" value="1"/>
</dbReference>
<evidence type="ECO:0000256" key="2">
    <source>
        <dbReference type="ARBA" id="ARBA00022679"/>
    </source>
</evidence>
<dbReference type="Pfam" id="PF17772">
    <property type="entry name" value="zf-MYST"/>
    <property type="match status" value="1"/>
</dbReference>
<sequence>MIAMSGTTPRGAPPALPSMQLGAAGDLLSPNGTDVKVTRRFKRKFEEIHHVTSEDHGHGDHGHEKEHHEPKIKNIQVVELGRYEMDSWYYSPYPEPYASQHKLYICEFTLKYFRKKKTLIRHLAKLEVRHPPG</sequence>
<evidence type="ECO:0000256" key="4">
    <source>
        <dbReference type="ARBA" id="ARBA00022771"/>
    </source>
</evidence>
<evidence type="ECO:0000256" key="5">
    <source>
        <dbReference type="ARBA" id="ARBA00022833"/>
    </source>
</evidence>
<dbReference type="EC" id="2.3.1.48" evidence="8"/>
<comment type="similarity">
    <text evidence="8">Belongs to the MYST (SAS/MOZ) family.</text>
</comment>
<evidence type="ECO:0000313" key="12">
    <source>
        <dbReference type="Proteomes" id="UP000815325"/>
    </source>
</evidence>
<organism evidence="11 12">
    <name type="scientific">Dunaliella salina</name>
    <name type="common">Green alga</name>
    <name type="synonym">Protococcus salinus</name>
    <dbReference type="NCBI Taxonomy" id="3046"/>
    <lineage>
        <taxon>Eukaryota</taxon>
        <taxon>Viridiplantae</taxon>
        <taxon>Chlorophyta</taxon>
        <taxon>core chlorophytes</taxon>
        <taxon>Chlorophyceae</taxon>
        <taxon>CS clade</taxon>
        <taxon>Chlamydomonadales</taxon>
        <taxon>Dunaliellaceae</taxon>
        <taxon>Dunaliella</taxon>
    </lineage>
</organism>
<feature type="non-terminal residue" evidence="11">
    <location>
        <position position="133"/>
    </location>
</feature>
<evidence type="ECO:0000256" key="8">
    <source>
        <dbReference type="RuleBase" id="RU361211"/>
    </source>
</evidence>
<comment type="subcellular location">
    <subcellularLocation>
        <location evidence="1 8">Nucleus</location>
    </subcellularLocation>
</comment>
<feature type="region of interest" description="Disordered" evidence="9">
    <location>
        <begin position="1"/>
        <end position="33"/>
    </location>
</feature>
<evidence type="ECO:0000256" key="9">
    <source>
        <dbReference type="SAM" id="MobiDB-lite"/>
    </source>
</evidence>
<feature type="domain" description="MYST-type HAT" evidence="10">
    <location>
        <begin position="70"/>
        <end position="133"/>
    </location>
</feature>
<accession>A0ABQ7GXP6</accession>
<dbReference type="SUPFAM" id="SSF55729">
    <property type="entry name" value="Acyl-CoA N-acyltransferases (Nat)"/>
    <property type="match status" value="1"/>
</dbReference>
<reference evidence="11" key="1">
    <citation type="submission" date="2017-08" db="EMBL/GenBank/DDBJ databases">
        <authorList>
            <person name="Polle J.E."/>
            <person name="Barry K."/>
            <person name="Cushman J."/>
            <person name="Schmutz J."/>
            <person name="Tran D."/>
            <person name="Hathwaick L.T."/>
            <person name="Yim W.C."/>
            <person name="Jenkins J."/>
            <person name="Mckie-Krisberg Z.M."/>
            <person name="Prochnik S."/>
            <person name="Lindquist E."/>
            <person name="Dockter R.B."/>
            <person name="Adam C."/>
            <person name="Molina H."/>
            <person name="Bunkerborg J."/>
            <person name="Jin E."/>
            <person name="Buchheim M."/>
            <person name="Magnuson J."/>
        </authorList>
    </citation>
    <scope>NUCLEOTIDE SEQUENCE</scope>
    <source>
        <strain evidence="11">CCAP 19/18</strain>
    </source>
</reference>
<keyword evidence="3" id="KW-0479">Metal-binding</keyword>
<keyword evidence="4" id="KW-0863">Zinc-finger</keyword>
<evidence type="ECO:0000256" key="6">
    <source>
        <dbReference type="ARBA" id="ARBA00022853"/>
    </source>
</evidence>
<keyword evidence="6" id="KW-0156">Chromatin regulator</keyword>
<comment type="caution">
    <text evidence="11">The sequence shown here is derived from an EMBL/GenBank/DDBJ whole genome shotgun (WGS) entry which is preliminary data.</text>
</comment>
<dbReference type="InterPro" id="IPR016181">
    <property type="entry name" value="Acyl_CoA_acyltransferase"/>
</dbReference>
<evidence type="ECO:0000256" key="7">
    <source>
        <dbReference type="ARBA" id="ARBA00023242"/>
    </source>
</evidence>
<protein>
    <recommendedName>
        <fullName evidence="8">Histone acetyltransferase</fullName>
        <ecNumber evidence="8">2.3.1.48</ecNumber>
    </recommendedName>
</protein>